<name>A0AA37X075_9GAMM</name>
<gene>
    <name evidence="1" type="ORF">GCM10007894_25680</name>
</gene>
<reference evidence="1 2" key="1">
    <citation type="journal article" date="2014" name="Int. J. Syst. Evol. Microbiol.">
        <title>Complete genome sequence of Corynebacterium casei LMG S-19264T (=DSM 44701T), isolated from a smear-ripened cheese.</title>
        <authorList>
            <consortium name="US DOE Joint Genome Institute (JGI-PGF)"/>
            <person name="Walter F."/>
            <person name="Albersmeier A."/>
            <person name="Kalinowski J."/>
            <person name="Ruckert C."/>
        </authorList>
    </citation>
    <scope>NUCLEOTIDE SEQUENCE [LARGE SCALE GENOMIC DNA]</scope>
    <source>
        <strain evidence="1 2">NBRC 112785</strain>
    </source>
</reference>
<proteinExistence type="predicted"/>
<comment type="caution">
    <text evidence="1">The sequence shown here is derived from an EMBL/GenBank/DDBJ whole genome shotgun (WGS) entry which is preliminary data.</text>
</comment>
<sequence length="397" mass="45138">MTSVSSQAFATTEDHDWQELASVLQEYDNNFPATKPVLNVTVGNETGRFAWEAPAWIHAYLLLSEIQGSPNFLEQALQVAEHIAANNDANRFKRGEIDIVSQPYWQAPKYYLNNAGVAAPGWRGKRKGDSWRVEALTDGIIAAVLLMVVDHVYRFELKPYYQRADALLDLAETVVDSHSSSYSETKQQGIGASFYYPNVHNRYSTDKGLYSPPLANNHNLVMAKAMLLIHKWRPTRTDLWQKAAKLNEFFLSQIDYDSSGSCQWNYAYKIKGWPKVQDITHADIEIGFLLLAHERGIDSVTPALACMANTLVDVMYHKEQLSFKVDGSGEAKYYHQYYVANHWLQLAQCRPEILTIAHTVLTEHSDKPLNFNSFLGYVQLFLASRDRFSKPFDCPIN</sequence>
<keyword evidence="2" id="KW-1185">Reference proteome</keyword>
<dbReference type="RefSeq" id="WP_125828497.1">
    <property type="nucleotide sequence ID" value="NZ_BSPO01000003.1"/>
</dbReference>
<dbReference type="AlphaFoldDB" id="A0AA37X075"/>
<evidence type="ECO:0000313" key="1">
    <source>
        <dbReference type="EMBL" id="GLS84591.1"/>
    </source>
</evidence>
<dbReference type="EMBL" id="BSPO01000003">
    <property type="protein sequence ID" value="GLS84591.1"/>
    <property type="molecule type" value="Genomic_DNA"/>
</dbReference>
<accession>A0AA37X075</accession>
<dbReference type="Proteomes" id="UP001157439">
    <property type="component" value="Unassembled WGS sequence"/>
</dbReference>
<evidence type="ECO:0000313" key="2">
    <source>
        <dbReference type="Proteomes" id="UP001157439"/>
    </source>
</evidence>
<organism evidence="1 2">
    <name type="scientific">Paraferrimonas haliotis</name>
    <dbReference type="NCBI Taxonomy" id="2013866"/>
    <lineage>
        <taxon>Bacteria</taxon>
        <taxon>Pseudomonadati</taxon>
        <taxon>Pseudomonadota</taxon>
        <taxon>Gammaproteobacteria</taxon>
        <taxon>Alteromonadales</taxon>
        <taxon>Ferrimonadaceae</taxon>
        <taxon>Paraferrimonas</taxon>
    </lineage>
</organism>
<protein>
    <submittedName>
        <fullName evidence="1">Uncharacterized protein</fullName>
    </submittedName>
</protein>